<reference evidence="10 11" key="1">
    <citation type="submission" date="2024-03" db="EMBL/GenBank/DDBJ databases">
        <authorList>
            <person name="Brejova B."/>
        </authorList>
    </citation>
    <scope>NUCLEOTIDE SEQUENCE [LARGE SCALE GENOMIC DNA]</scope>
    <source>
        <strain evidence="10 11">CBS 14171</strain>
    </source>
</reference>
<dbReference type="PROSITE" id="PS51432">
    <property type="entry name" value="AP_NUCLEASE_F2_4"/>
    <property type="match status" value="1"/>
</dbReference>
<dbReference type="NCBIfam" id="TIGR00587">
    <property type="entry name" value="nfo"/>
    <property type="match status" value="1"/>
</dbReference>
<proteinExistence type="inferred from homology"/>
<name>A0ABP0ZM66_9ASCO</name>
<keyword evidence="6" id="KW-0862">Zinc</keyword>
<comment type="cofactor">
    <cofactor evidence="1">
        <name>Zn(2+)</name>
        <dbReference type="ChEBI" id="CHEBI:29105"/>
    </cofactor>
</comment>
<dbReference type="SMART" id="SM00518">
    <property type="entry name" value="AP2Ec"/>
    <property type="match status" value="1"/>
</dbReference>
<dbReference type="InterPro" id="IPR013022">
    <property type="entry name" value="Xyl_isomerase-like_TIM-brl"/>
</dbReference>
<dbReference type="RefSeq" id="XP_066830413.1">
    <property type="nucleotide sequence ID" value="XM_066973589.1"/>
</dbReference>
<organism evidence="10 11">
    <name type="scientific">Lodderomyces beijingensis</name>
    <dbReference type="NCBI Taxonomy" id="1775926"/>
    <lineage>
        <taxon>Eukaryota</taxon>
        <taxon>Fungi</taxon>
        <taxon>Dikarya</taxon>
        <taxon>Ascomycota</taxon>
        <taxon>Saccharomycotina</taxon>
        <taxon>Pichiomycetes</taxon>
        <taxon>Debaryomycetaceae</taxon>
        <taxon>Candida/Lodderomyces clade</taxon>
        <taxon>Lodderomyces</taxon>
    </lineage>
</organism>
<evidence type="ECO:0000256" key="6">
    <source>
        <dbReference type="ARBA" id="ARBA00022833"/>
    </source>
</evidence>
<evidence type="ECO:0000256" key="1">
    <source>
        <dbReference type="ARBA" id="ARBA00001947"/>
    </source>
</evidence>
<evidence type="ECO:0000256" key="4">
    <source>
        <dbReference type="ARBA" id="ARBA00022763"/>
    </source>
</evidence>
<feature type="region of interest" description="Disordered" evidence="8">
    <location>
        <begin position="357"/>
        <end position="399"/>
    </location>
</feature>
<dbReference type="PANTHER" id="PTHR21445:SF0">
    <property type="entry name" value="APURINIC-APYRIMIDINIC ENDONUCLEASE"/>
    <property type="match status" value="1"/>
</dbReference>
<dbReference type="GeneID" id="92208671"/>
<evidence type="ECO:0000259" key="9">
    <source>
        <dbReference type="Pfam" id="PF01261"/>
    </source>
</evidence>
<keyword evidence="4" id="KW-0227">DNA damage</keyword>
<evidence type="ECO:0000256" key="2">
    <source>
        <dbReference type="ARBA" id="ARBA00005340"/>
    </source>
</evidence>
<evidence type="ECO:0000256" key="5">
    <source>
        <dbReference type="ARBA" id="ARBA00022801"/>
    </source>
</evidence>
<keyword evidence="7" id="KW-0234">DNA repair</keyword>
<accession>A0ABP0ZM66</accession>
<feature type="domain" description="Xylose isomerase-like TIM barrel" evidence="9">
    <location>
        <begin position="64"/>
        <end position="324"/>
    </location>
</feature>
<evidence type="ECO:0000313" key="11">
    <source>
        <dbReference type="Proteomes" id="UP001497383"/>
    </source>
</evidence>
<dbReference type="Pfam" id="PF01261">
    <property type="entry name" value="AP_endonuc_2"/>
    <property type="match status" value="1"/>
</dbReference>
<dbReference type="SUPFAM" id="SSF51658">
    <property type="entry name" value="Xylose isomerase-like"/>
    <property type="match status" value="1"/>
</dbReference>
<dbReference type="CDD" id="cd00019">
    <property type="entry name" value="AP2Ec"/>
    <property type="match status" value="1"/>
</dbReference>
<evidence type="ECO:0000256" key="8">
    <source>
        <dbReference type="SAM" id="MobiDB-lite"/>
    </source>
</evidence>
<comment type="similarity">
    <text evidence="2">Belongs to the AP endonuclease 2 family.</text>
</comment>
<keyword evidence="5" id="KW-0378">Hydrolase</keyword>
<dbReference type="PANTHER" id="PTHR21445">
    <property type="entry name" value="ENDONUCLEASE IV ENDODEOXYRIBONUCLEASE IV"/>
    <property type="match status" value="1"/>
</dbReference>
<dbReference type="PROSITE" id="PS00729">
    <property type="entry name" value="AP_NUCLEASE_F2_1"/>
    <property type="match status" value="1"/>
</dbReference>
<keyword evidence="11" id="KW-1185">Reference proteome</keyword>
<dbReference type="HAMAP" id="MF_00152">
    <property type="entry name" value="Nfo"/>
    <property type="match status" value="1"/>
</dbReference>
<keyword evidence="3" id="KW-0479">Metal-binding</keyword>
<dbReference type="PROSITE" id="PS00731">
    <property type="entry name" value="AP_NUCLEASE_F2_3"/>
    <property type="match status" value="1"/>
</dbReference>
<evidence type="ECO:0000313" key="10">
    <source>
        <dbReference type="EMBL" id="CAK9439272.1"/>
    </source>
</evidence>
<dbReference type="EMBL" id="OZ022408">
    <property type="protein sequence ID" value="CAK9439272.1"/>
    <property type="molecule type" value="Genomic_DNA"/>
</dbReference>
<sequence length="399" mass="44530">MPPKVKAVKAVKAVKTVKTVKTATAVKAVKTEPPSFNYERNLTTNFKFGAHVSTAGGVFKSVVNARQIGANSFALFLKSPRKWVSPEYKPEDVQQFHELCSLHGYNPRTDILPHGSYLLNLANPDDSKAEKSYDAFLDDLKRCELLNIGLYNFHPGSSLDGDHGDSIQKLARNINRAIEETEFVKIVVENMAGHGNLIGSKLSDLKSVIDLIKDKSRVGVCLDTCHSFAAGYDITDQEKLDKFLREFDSIVGAEYLCAIHLNDSKAPLGANRDLHQKLGLGFLGLEVFRAIANCERLKGIPIVLETPIEKDEDDEVYGEEIKLLEWLEGRSPDDPEYLEKSSQLAKLGKKERDEQLKKFQVKTSNNNKTAKAKTKKNKAEPAAEDDQEVAKLMKKRRSK</sequence>
<evidence type="ECO:0000256" key="3">
    <source>
        <dbReference type="ARBA" id="ARBA00022723"/>
    </source>
</evidence>
<dbReference type="InterPro" id="IPR001719">
    <property type="entry name" value="AP_endonuc_2"/>
</dbReference>
<dbReference type="InterPro" id="IPR036237">
    <property type="entry name" value="Xyl_isomerase-like_sf"/>
</dbReference>
<dbReference type="PROSITE" id="PS00730">
    <property type="entry name" value="AP_NUCLEASE_F2_2"/>
    <property type="match status" value="1"/>
</dbReference>
<gene>
    <name evidence="10" type="ORF">LODBEIA_P34750</name>
</gene>
<evidence type="ECO:0000256" key="7">
    <source>
        <dbReference type="ARBA" id="ARBA00023204"/>
    </source>
</evidence>
<dbReference type="InterPro" id="IPR018246">
    <property type="entry name" value="AP_endonuc_F2_Zn_BS"/>
</dbReference>
<protein>
    <recommendedName>
        <fullName evidence="9">Xylose isomerase-like TIM barrel domain-containing protein</fullName>
    </recommendedName>
</protein>
<dbReference type="Proteomes" id="UP001497383">
    <property type="component" value="Chromosome 4"/>
</dbReference>
<dbReference type="Gene3D" id="3.20.20.150">
    <property type="entry name" value="Divalent-metal-dependent TIM barrel enzymes"/>
    <property type="match status" value="1"/>
</dbReference>